<keyword evidence="3" id="KW-1185">Reference proteome</keyword>
<protein>
    <submittedName>
        <fullName evidence="2">Nuclear transport factor 2 family protein</fullName>
    </submittedName>
</protein>
<dbReference type="SUPFAM" id="SSF54427">
    <property type="entry name" value="NTF2-like"/>
    <property type="match status" value="1"/>
</dbReference>
<dbReference type="InterPro" id="IPR032710">
    <property type="entry name" value="NTF2-like_dom_sf"/>
</dbReference>
<comment type="caution">
    <text evidence="2">The sequence shown here is derived from an EMBL/GenBank/DDBJ whole genome shotgun (WGS) entry which is preliminary data.</text>
</comment>
<dbReference type="EMBL" id="JAAAHS010000012">
    <property type="protein sequence ID" value="NBE50476.1"/>
    <property type="molecule type" value="Genomic_DNA"/>
</dbReference>
<organism evidence="2 3">
    <name type="scientific">Streptomyces boluensis</name>
    <dbReference type="NCBI Taxonomy" id="1775135"/>
    <lineage>
        <taxon>Bacteria</taxon>
        <taxon>Bacillati</taxon>
        <taxon>Actinomycetota</taxon>
        <taxon>Actinomycetes</taxon>
        <taxon>Kitasatosporales</taxon>
        <taxon>Streptomycetaceae</taxon>
        <taxon>Streptomyces</taxon>
    </lineage>
</organism>
<evidence type="ECO:0000259" key="1">
    <source>
        <dbReference type="Pfam" id="PF12680"/>
    </source>
</evidence>
<evidence type="ECO:0000313" key="2">
    <source>
        <dbReference type="EMBL" id="NBE50476.1"/>
    </source>
</evidence>
<evidence type="ECO:0000313" key="3">
    <source>
        <dbReference type="Proteomes" id="UP000598297"/>
    </source>
</evidence>
<dbReference type="Gene3D" id="3.10.450.50">
    <property type="match status" value="1"/>
</dbReference>
<accession>A0A964UL04</accession>
<feature type="domain" description="SnoaL-like" evidence="1">
    <location>
        <begin position="28"/>
        <end position="120"/>
    </location>
</feature>
<dbReference type="AlphaFoldDB" id="A0A964UL04"/>
<dbReference type="Pfam" id="PF12680">
    <property type="entry name" value="SnoaL_2"/>
    <property type="match status" value="1"/>
</dbReference>
<dbReference type="Proteomes" id="UP000598297">
    <property type="component" value="Unassembled WGS sequence"/>
</dbReference>
<gene>
    <name evidence="2" type="ORF">GUY60_03330</name>
</gene>
<name>A0A964UL04_9ACTN</name>
<sequence>MDTIQGCDYCRPHLFTKLTKECPVTHPFRTAVEADDHEAIEALLAEDVVFTSPVAFRPYHGKALTAAILRGVSRVFEDFRYVREIGGPDERDHALVFTARVGDREITGCDFLHLDEQGRVDDLMVMVRPMSAAQALAVAMGEQFERISREVEV</sequence>
<dbReference type="OrthoDB" id="1163083at2"/>
<proteinExistence type="predicted"/>
<dbReference type="InterPro" id="IPR037401">
    <property type="entry name" value="SnoaL-like"/>
</dbReference>
<reference evidence="2" key="1">
    <citation type="submission" date="2020-01" db="EMBL/GenBank/DDBJ databases">
        <title>Whole-genome analyses of novel actinobacteria.</title>
        <authorList>
            <person name="Sahin N."/>
        </authorList>
    </citation>
    <scope>NUCLEOTIDE SEQUENCE</scope>
    <source>
        <strain evidence="2">YC537</strain>
    </source>
</reference>